<dbReference type="SUPFAM" id="SSF49879">
    <property type="entry name" value="SMAD/FHA domain"/>
    <property type="match status" value="1"/>
</dbReference>
<name>A0A7S2U105_9EUKA</name>
<dbReference type="InterPro" id="IPR000253">
    <property type="entry name" value="FHA_dom"/>
</dbReference>
<dbReference type="AlphaFoldDB" id="A0A7S2U105"/>
<dbReference type="Gene3D" id="2.60.200.20">
    <property type="match status" value="1"/>
</dbReference>
<evidence type="ECO:0000313" key="3">
    <source>
        <dbReference type="EMBL" id="CAD9775590.1"/>
    </source>
</evidence>
<dbReference type="PROSITE" id="PS50006">
    <property type="entry name" value="FHA_DOMAIN"/>
    <property type="match status" value="1"/>
</dbReference>
<feature type="region of interest" description="Disordered" evidence="1">
    <location>
        <begin position="1"/>
        <end position="78"/>
    </location>
</feature>
<proteinExistence type="predicted"/>
<dbReference type="EMBL" id="HBHP01031759">
    <property type="protein sequence ID" value="CAD9775590.1"/>
    <property type="molecule type" value="Transcribed_RNA"/>
</dbReference>
<dbReference type="Pfam" id="PF00498">
    <property type="entry name" value="FHA"/>
    <property type="match status" value="1"/>
</dbReference>
<protein>
    <recommendedName>
        <fullName evidence="2">FHA domain-containing protein</fullName>
    </recommendedName>
</protein>
<organism evidence="3">
    <name type="scientific">Lotharella oceanica</name>
    <dbReference type="NCBI Taxonomy" id="641309"/>
    <lineage>
        <taxon>Eukaryota</taxon>
        <taxon>Sar</taxon>
        <taxon>Rhizaria</taxon>
        <taxon>Cercozoa</taxon>
        <taxon>Chlorarachniophyceae</taxon>
        <taxon>Lotharella</taxon>
    </lineage>
</organism>
<dbReference type="PANTHER" id="PTHR23308">
    <property type="entry name" value="NUCLEAR INHIBITOR OF PROTEIN PHOSPHATASE-1"/>
    <property type="match status" value="1"/>
</dbReference>
<dbReference type="SMART" id="SM00240">
    <property type="entry name" value="FHA"/>
    <property type="match status" value="1"/>
</dbReference>
<reference evidence="3" key="1">
    <citation type="submission" date="2021-01" db="EMBL/GenBank/DDBJ databases">
        <authorList>
            <person name="Corre E."/>
            <person name="Pelletier E."/>
            <person name="Niang G."/>
            <person name="Scheremetjew M."/>
            <person name="Finn R."/>
            <person name="Kale V."/>
            <person name="Holt S."/>
            <person name="Cochrane G."/>
            <person name="Meng A."/>
            <person name="Brown T."/>
            <person name="Cohen L."/>
        </authorList>
    </citation>
    <scope>NUCLEOTIDE SEQUENCE</scope>
    <source>
        <strain evidence="3">CCMP622</strain>
    </source>
</reference>
<sequence length="222" mass="25510">MPARDKRERDRDFSRSDSGREKRPRGGGIDDDKWKRGEEVGKESDKRPVFGGSDKKDEVENKEEIAKPDYGSSGKLEKSRQIKKNGIVLKHSEPPNAAIPDRRWRIYVFKNDEIISTLHVHRQSCFIIGRESRVADIRTDHLTCSKQHAVIQFKYKSKVDEAGNTITKICPYVMDLKSANGTKLNKQPIEALRYYELLEKDILNFGSSSRDYVILVVDEKEA</sequence>
<feature type="domain" description="FHA" evidence="2">
    <location>
        <begin position="126"/>
        <end position="189"/>
    </location>
</feature>
<gene>
    <name evidence="3" type="ORF">LSP00402_LOCUS19587</name>
</gene>
<evidence type="ECO:0000256" key="1">
    <source>
        <dbReference type="SAM" id="MobiDB-lite"/>
    </source>
</evidence>
<evidence type="ECO:0000259" key="2">
    <source>
        <dbReference type="PROSITE" id="PS50006"/>
    </source>
</evidence>
<dbReference type="InterPro" id="IPR050923">
    <property type="entry name" value="Cell_Proc_Reg/RNA_Proc"/>
</dbReference>
<dbReference type="InterPro" id="IPR008984">
    <property type="entry name" value="SMAD_FHA_dom_sf"/>
</dbReference>
<accession>A0A7S2U105</accession>
<feature type="compositionally biased region" description="Basic and acidic residues" evidence="1">
    <location>
        <begin position="28"/>
        <end position="67"/>
    </location>
</feature>
<feature type="compositionally biased region" description="Basic and acidic residues" evidence="1">
    <location>
        <begin position="1"/>
        <end position="21"/>
    </location>
</feature>